<keyword evidence="1" id="KW-0378">Hydrolase</keyword>
<evidence type="ECO:0000256" key="1">
    <source>
        <dbReference type="ARBA" id="ARBA00022801"/>
    </source>
</evidence>
<dbReference type="PANTHER" id="PTHR43674">
    <property type="entry name" value="NITRILASE C965.09-RELATED"/>
    <property type="match status" value="1"/>
</dbReference>
<dbReference type="eggNOG" id="arCOG00062">
    <property type="taxonomic scope" value="Archaea"/>
</dbReference>
<dbReference type="InterPro" id="IPR050345">
    <property type="entry name" value="Aliph_Amidase/BUP"/>
</dbReference>
<organism evidence="3 4">
    <name type="scientific">Pyrobaculum islandicum (strain DSM 4184 / JCM 9189 / GEO3)</name>
    <dbReference type="NCBI Taxonomy" id="384616"/>
    <lineage>
        <taxon>Archaea</taxon>
        <taxon>Thermoproteota</taxon>
        <taxon>Thermoprotei</taxon>
        <taxon>Thermoproteales</taxon>
        <taxon>Thermoproteaceae</taxon>
        <taxon>Pyrobaculum</taxon>
    </lineage>
</organism>
<dbReference type="Pfam" id="PF00795">
    <property type="entry name" value="CN_hydrolase"/>
    <property type="match status" value="1"/>
</dbReference>
<dbReference type="OrthoDB" id="41015at2157"/>
<proteinExistence type="predicted"/>
<evidence type="ECO:0000313" key="3">
    <source>
        <dbReference type="EMBL" id="ABL87603.1"/>
    </source>
</evidence>
<evidence type="ECO:0000313" key="4">
    <source>
        <dbReference type="Proteomes" id="UP000002595"/>
    </source>
</evidence>
<dbReference type="InterPro" id="IPR003010">
    <property type="entry name" value="C-N_Hydrolase"/>
</dbReference>
<dbReference type="AlphaFoldDB" id="A1RRM1"/>
<dbReference type="GO" id="GO:0016811">
    <property type="term" value="F:hydrolase activity, acting on carbon-nitrogen (but not peptide) bonds, in linear amides"/>
    <property type="evidence" value="ECO:0007669"/>
    <property type="project" value="UniProtKB-ARBA"/>
</dbReference>
<dbReference type="KEGG" id="pis:Pisl_0425"/>
<reference evidence="3" key="1">
    <citation type="submission" date="2006-12" db="EMBL/GenBank/DDBJ databases">
        <title>Complete sequence of Pyrobaculum islandicum DSM 4184.</title>
        <authorList>
            <person name="Copeland A."/>
            <person name="Lucas S."/>
            <person name="Lapidus A."/>
            <person name="Barry K."/>
            <person name="Detter J.C."/>
            <person name="Glavina del Rio T."/>
            <person name="Dalin E."/>
            <person name="Tice H."/>
            <person name="Pitluck S."/>
            <person name="Meincke L."/>
            <person name="Brettin T."/>
            <person name="Bruce D."/>
            <person name="Han C."/>
            <person name="Tapia R."/>
            <person name="Gilna P."/>
            <person name="Schmutz J."/>
            <person name="Larimer F."/>
            <person name="Land M."/>
            <person name="Hauser L."/>
            <person name="Kyrpides N."/>
            <person name="Mikhailova N."/>
            <person name="Cozen A.E."/>
            <person name="Fitz-Gibbon S.T."/>
            <person name="House C.H."/>
            <person name="Saltikov C."/>
            <person name="Lowe T."/>
            <person name="Richardson P."/>
        </authorList>
    </citation>
    <scope>NUCLEOTIDE SEQUENCE [LARGE SCALE GENOMIC DNA]</scope>
    <source>
        <strain evidence="3">DSM 4184</strain>
    </source>
</reference>
<dbReference type="GeneID" id="4617225"/>
<accession>A1RRM1</accession>
<protein>
    <submittedName>
        <fullName evidence="3">Nitrilase/cyanide hydratase and apolipoprotein N-acyltransferase</fullName>
    </submittedName>
</protein>
<dbReference type="PANTHER" id="PTHR43674:SF2">
    <property type="entry name" value="BETA-UREIDOPROPIONASE"/>
    <property type="match status" value="1"/>
</dbReference>
<dbReference type="HOGENOM" id="CLU_030130_3_8_2"/>
<dbReference type="Gene3D" id="3.60.110.10">
    <property type="entry name" value="Carbon-nitrogen hydrolase"/>
    <property type="match status" value="1"/>
</dbReference>
<dbReference type="CDD" id="cd07197">
    <property type="entry name" value="nitrilase"/>
    <property type="match status" value="1"/>
</dbReference>
<dbReference type="Proteomes" id="UP000002595">
    <property type="component" value="Chromosome"/>
</dbReference>
<sequence length="253" mass="26618">MRIALVQMPRVGLGEGVRWLLERLPRADVVVLPEYWLGRSVLDEEGLRRLVGAFVDVASAVGGVVVAGGVAVAVGSSVRGVCPVVGREGLLTWGEKIFPSAATGERGWLSPGSRLALFAVSGWAVGCLICIDLMYPELVRRLALAGAELVVNPASISADRRGLWGAVGLVRAFENSIYVASAVGTGFEYADGRPVAGGSYVASPNGGFRSFGSEAGVYVAELDRGEVLQARARRRYLDDVKAVGGVDLNIYGL</sequence>
<dbReference type="SUPFAM" id="SSF56317">
    <property type="entry name" value="Carbon-nitrogen hydrolase"/>
    <property type="match status" value="1"/>
</dbReference>
<feature type="domain" description="CN hydrolase" evidence="2">
    <location>
        <begin position="1"/>
        <end position="224"/>
    </location>
</feature>
<keyword evidence="4" id="KW-1185">Reference proteome</keyword>
<dbReference type="PROSITE" id="PS50263">
    <property type="entry name" value="CN_HYDROLASE"/>
    <property type="match status" value="1"/>
</dbReference>
<name>A1RRM1_PYRIL</name>
<dbReference type="InterPro" id="IPR036526">
    <property type="entry name" value="C-N_Hydrolase_sf"/>
</dbReference>
<evidence type="ECO:0000259" key="2">
    <source>
        <dbReference type="PROSITE" id="PS50263"/>
    </source>
</evidence>
<gene>
    <name evidence="3" type="ordered locus">Pisl_0425</name>
</gene>
<dbReference type="GO" id="GO:0016746">
    <property type="term" value="F:acyltransferase activity"/>
    <property type="evidence" value="ECO:0007669"/>
    <property type="project" value="UniProtKB-KW"/>
</dbReference>
<dbReference type="EMBL" id="CP000504">
    <property type="protein sequence ID" value="ABL87603.1"/>
    <property type="molecule type" value="Genomic_DNA"/>
</dbReference>
<dbReference type="STRING" id="384616.Pisl_0425"/>
<dbReference type="RefSeq" id="WP_011762180.1">
    <property type="nucleotide sequence ID" value="NC_008701.1"/>
</dbReference>